<evidence type="ECO:0000313" key="5">
    <source>
        <dbReference type="Proteomes" id="UP000313645"/>
    </source>
</evidence>
<keyword evidence="5" id="KW-1185">Reference proteome</keyword>
<dbReference type="Pfam" id="PF01320">
    <property type="entry name" value="Colicin_Pyocin"/>
    <property type="match status" value="1"/>
</dbReference>
<protein>
    <submittedName>
        <fullName evidence="4">Bacteriocin immunity protein</fullName>
    </submittedName>
</protein>
<dbReference type="SUPFAM" id="SSF47345">
    <property type="entry name" value="Colicin E immunity proteins"/>
    <property type="match status" value="1"/>
</dbReference>
<name>A0ABY1ZD38_9GAMM</name>
<evidence type="ECO:0000313" key="4">
    <source>
        <dbReference type="EMBL" id="TBW44492.1"/>
    </source>
</evidence>
<dbReference type="PRINTS" id="PR01299">
    <property type="entry name" value="PYOCIN"/>
</dbReference>
<sequence length="94" mass="10924">MKEIQNHTEKEFKKLVEDICSANTRNELEHIALVRLFCRLTQHPDGSDLIYYPDDEADASPERISRPCKNAVFRQPTIHRSRSAHPARPELTIK</sequence>
<dbReference type="InterPro" id="IPR035900">
    <property type="entry name" value="Colicin_E_sf"/>
</dbReference>
<accession>A0ABY1ZD38</accession>
<evidence type="ECO:0000256" key="2">
    <source>
        <dbReference type="ARBA" id="ARBA00023025"/>
    </source>
</evidence>
<comment type="similarity">
    <text evidence="1">Belongs to the colicins ColE2/ColE8/ColE9 and pyocins S1/S2 family.</text>
</comment>
<dbReference type="CDD" id="cd16363">
    <property type="entry name" value="Col_Im_like"/>
    <property type="match status" value="1"/>
</dbReference>
<dbReference type="EMBL" id="SJDL01000134">
    <property type="protein sequence ID" value="TBW44492.1"/>
    <property type="molecule type" value="Genomic_DNA"/>
</dbReference>
<reference evidence="4 5" key="1">
    <citation type="submission" date="2019-02" db="EMBL/GenBank/DDBJ databases">
        <title>Marinobacter halodurans sp. nov., a marine bacterium isolated from sea tidal flat.</title>
        <authorList>
            <person name="Yoo Y."/>
            <person name="Lee D.W."/>
            <person name="Kim B.S."/>
            <person name="Kim J.-J."/>
        </authorList>
    </citation>
    <scope>NUCLEOTIDE SEQUENCE [LARGE SCALE GENOMIC DNA]</scope>
    <source>
        <strain evidence="4 5">YJ-S3-2</strain>
    </source>
</reference>
<evidence type="ECO:0000256" key="1">
    <source>
        <dbReference type="ARBA" id="ARBA00009346"/>
    </source>
</evidence>
<comment type="caution">
    <text evidence="4">The sequence shown here is derived from an EMBL/GenBank/DDBJ whole genome shotgun (WGS) entry which is preliminary data.</text>
</comment>
<organism evidence="4 5">
    <name type="scientific">Marinobacter halodurans</name>
    <dbReference type="NCBI Taxonomy" id="2528979"/>
    <lineage>
        <taxon>Bacteria</taxon>
        <taxon>Pseudomonadati</taxon>
        <taxon>Pseudomonadota</taxon>
        <taxon>Gammaproteobacteria</taxon>
        <taxon>Pseudomonadales</taxon>
        <taxon>Marinobacteraceae</taxon>
        <taxon>Marinobacter</taxon>
    </lineage>
</organism>
<proteinExistence type="inferred from homology"/>
<keyword evidence="2" id="KW-0079">Bacteriocin immunity</keyword>
<evidence type="ECO:0000256" key="3">
    <source>
        <dbReference type="SAM" id="MobiDB-lite"/>
    </source>
</evidence>
<dbReference type="Gene3D" id="1.10.1200.20">
    <property type="entry name" value="Colicin E immunity protein"/>
    <property type="match status" value="1"/>
</dbReference>
<dbReference type="Proteomes" id="UP000313645">
    <property type="component" value="Unassembled WGS sequence"/>
</dbReference>
<gene>
    <name evidence="4" type="ORF">EZI54_23780</name>
</gene>
<dbReference type="InterPro" id="IPR000290">
    <property type="entry name" value="Colicin_pyocin"/>
</dbReference>
<feature type="region of interest" description="Disordered" evidence="3">
    <location>
        <begin position="70"/>
        <end position="94"/>
    </location>
</feature>